<dbReference type="Gene3D" id="2.60.40.2430">
    <property type="entry name" value="Agglutinin-like protein, N-terminal domain, N2 subdomain"/>
    <property type="match status" value="1"/>
</dbReference>
<dbReference type="GO" id="GO:1903561">
    <property type="term" value="C:extracellular vesicle"/>
    <property type="evidence" value="ECO:0007669"/>
    <property type="project" value="TreeGrafter"/>
</dbReference>
<evidence type="ECO:0000256" key="8">
    <source>
        <dbReference type="ARBA" id="ARBA00022729"/>
    </source>
</evidence>
<feature type="transmembrane region" description="Helical" evidence="17">
    <location>
        <begin position="1782"/>
        <end position="1800"/>
    </location>
</feature>
<dbReference type="PANTHER" id="PTHR33793">
    <property type="entry name" value="ALPHA-AGGLUTININ"/>
    <property type="match status" value="1"/>
</dbReference>
<keyword evidence="7" id="KW-0336">GPI-anchor</keyword>
<dbReference type="SUPFAM" id="SSF49401">
    <property type="entry name" value="Bacterial adhesins"/>
    <property type="match status" value="1"/>
</dbReference>
<proteinExistence type="inferred from homology"/>
<dbReference type="InterPro" id="IPR043063">
    <property type="entry name" value="Agglutinin-like_N_N2"/>
</dbReference>
<evidence type="ECO:0000313" key="19">
    <source>
        <dbReference type="EMBL" id="AYM55197.1"/>
    </source>
</evidence>
<dbReference type="GO" id="GO:0030448">
    <property type="term" value="P:hyphal growth"/>
    <property type="evidence" value="ECO:0007669"/>
    <property type="project" value="TreeGrafter"/>
</dbReference>
<evidence type="ECO:0000256" key="11">
    <source>
        <dbReference type="ARBA" id="ARBA00023026"/>
    </source>
</evidence>
<keyword evidence="15" id="KW-0449">Lipoprotein</keyword>
<dbReference type="InterPro" id="IPR008966">
    <property type="entry name" value="Adhesion_dom_sf"/>
</dbReference>
<evidence type="ECO:0000256" key="1">
    <source>
        <dbReference type="ARBA" id="ARBA00004191"/>
    </source>
</evidence>
<evidence type="ECO:0000256" key="13">
    <source>
        <dbReference type="ARBA" id="ARBA00023157"/>
    </source>
</evidence>
<organism evidence="19">
    <name type="scientific">Candida tropicalis</name>
    <name type="common">Yeast</name>
    <dbReference type="NCBI Taxonomy" id="5482"/>
    <lineage>
        <taxon>Eukaryota</taxon>
        <taxon>Fungi</taxon>
        <taxon>Dikarya</taxon>
        <taxon>Ascomycota</taxon>
        <taxon>Saccharomycotina</taxon>
        <taxon>Pichiomycetes</taxon>
        <taxon>Debaryomycetaceae</taxon>
        <taxon>Candida/Lodderomyces clade</taxon>
        <taxon>Candida</taxon>
    </lineage>
</organism>
<dbReference type="VEuPathDB" id="FungiDB:CTRG_02229"/>
<keyword evidence="11" id="KW-0843">Virulence</keyword>
<keyword evidence="6" id="KW-0964">Secreted</keyword>
<feature type="region of interest" description="Disordered" evidence="16">
    <location>
        <begin position="1656"/>
        <end position="1687"/>
    </location>
</feature>
<dbReference type="InterPro" id="IPR033504">
    <property type="entry name" value="ALS"/>
</dbReference>
<evidence type="ECO:0000256" key="7">
    <source>
        <dbReference type="ARBA" id="ARBA00022622"/>
    </source>
</evidence>
<keyword evidence="17" id="KW-1133">Transmembrane helix</keyword>
<keyword evidence="14" id="KW-0325">Glycoprotein</keyword>
<evidence type="ECO:0000256" key="15">
    <source>
        <dbReference type="ARBA" id="ARBA00023288"/>
    </source>
</evidence>
<keyword evidence="17" id="KW-0812">Transmembrane</keyword>
<reference evidence="19" key="1">
    <citation type="submission" date="2018-08" db="EMBL/GenBank/DDBJ databases">
        <title>The Candida tropicalis agglutinin-Like Sequence (ALS) Genes.</title>
        <authorList>
            <person name="Hoyer L.L."/>
            <person name="Oh S.-H."/>
        </authorList>
    </citation>
    <scope>NUCLEOTIDE SEQUENCE</scope>
    <source>
        <strain evidence="19">MYA-3404</strain>
    </source>
</reference>
<dbReference type="Pfam" id="PF11766">
    <property type="entry name" value="Candida_ALS_N"/>
    <property type="match status" value="1"/>
</dbReference>
<evidence type="ECO:0000259" key="18">
    <source>
        <dbReference type="SMART" id="SM01056"/>
    </source>
</evidence>
<dbReference type="GO" id="GO:0009986">
    <property type="term" value="C:cell surface"/>
    <property type="evidence" value="ECO:0007669"/>
    <property type="project" value="TreeGrafter"/>
</dbReference>
<dbReference type="GO" id="GO:0030445">
    <property type="term" value="C:yeast-form cell wall"/>
    <property type="evidence" value="ECO:0007669"/>
    <property type="project" value="TreeGrafter"/>
</dbReference>
<keyword evidence="8" id="KW-0732">Signal</keyword>
<dbReference type="VEuPathDB" id="FungiDB:CTMYA2_050680"/>
<dbReference type="SMART" id="SM01056">
    <property type="entry name" value="Candida_ALS_N"/>
    <property type="match status" value="1"/>
</dbReference>
<evidence type="ECO:0000256" key="16">
    <source>
        <dbReference type="SAM" id="MobiDB-lite"/>
    </source>
</evidence>
<dbReference type="GO" id="GO:0043710">
    <property type="term" value="P:cell adhesion involved in multi-species biofilm formation"/>
    <property type="evidence" value="ECO:0007669"/>
    <property type="project" value="TreeGrafter"/>
</dbReference>
<dbReference type="Gene3D" id="2.60.40.1280">
    <property type="match status" value="1"/>
</dbReference>
<keyword evidence="4" id="KW-1003">Cell membrane</keyword>
<feature type="domain" description="Agglutinin-like protein N-terminal" evidence="18">
    <location>
        <begin position="55"/>
        <end position="297"/>
    </location>
</feature>
<dbReference type="PANTHER" id="PTHR33793:SF2">
    <property type="entry name" value="AGGLUTININ-LIKE PROTEIN 6"/>
    <property type="match status" value="1"/>
</dbReference>
<keyword evidence="9" id="KW-0677">Repeat</keyword>
<dbReference type="InterPro" id="IPR011252">
    <property type="entry name" value="Fibrogen-bd_dom1"/>
</dbReference>
<comment type="similarity">
    <text evidence="3">Belongs to the ALS family.</text>
</comment>
<dbReference type="EMBL" id="MH753523">
    <property type="protein sequence ID" value="AYM55197.1"/>
    <property type="molecule type" value="Genomic_DNA"/>
</dbReference>
<evidence type="ECO:0000256" key="12">
    <source>
        <dbReference type="ARBA" id="ARBA00023136"/>
    </source>
</evidence>
<dbReference type="InterPro" id="IPR008440">
    <property type="entry name" value="Agglutinin-like_ALS_rpt"/>
</dbReference>
<accession>A0A5A4N342</accession>
<keyword evidence="13" id="KW-1015">Disulfide bond</keyword>
<evidence type="ECO:0000256" key="17">
    <source>
        <dbReference type="SAM" id="Phobius"/>
    </source>
</evidence>
<dbReference type="Pfam" id="PF05792">
    <property type="entry name" value="Candida_ALS"/>
    <property type="match status" value="11"/>
</dbReference>
<dbReference type="GO" id="GO:0005886">
    <property type="term" value="C:plasma membrane"/>
    <property type="evidence" value="ECO:0007669"/>
    <property type="project" value="UniProtKB-SubCell"/>
</dbReference>
<name>A0A5A4N342_CANTR</name>
<evidence type="ECO:0000256" key="9">
    <source>
        <dbReference type="ARBA" id="ARBA00022737"/>
    </source>
</evidence>
<evidence type="ECO:0000256" key="14">
    <source>
        <dbReference type="ARBA" id="ARBA00023180"/>
    </source>
</evidence>
<evidence type="ECO:0000256" key="10">
    <source>
        <dbReference type="ARBA" id="ARBA00022889"/>
    </source>
</evidence>
<protein>
    <submittedName>
        <fullName evidence="19">Agglutinin-like protein</fullName>
    </submittedName>
</protein>
<dbReference type="GO" id="GO:0044011">
    <property type="term" value="P:single-species biofilm formation on inanimate substrate"/>
    <property type="evidence" value="ECO:0007669"/>
    <property type="project" value="TreeGrafter"/>
</dbReference>
<dbReference type="InterPro" id="IPR024672">
    <property type="entry name" value="Agglutinin-like_N"/>
</dbReference>
<keyword evidence="12 17" id="KW-0472">Membrane</keyword>
<evidence type="ECO:0000256" key="3">
    <source>
        <dbReference type="ARBA" id="ARBA00007021"/>
    </source>
</evidence>
<dbReference type="GO" id="GO:0098552">
    <property type="term" value="C:side of membrane"/>
    <property type="evidence" value="ECO:0007669"/>
    <property type="project" value="UniProtKB-KW"/>
</dbReference>
<dbReference type="GO" id="GO:0030446">
    <property type="term" value="C:hyphal cell wall"/>
    <property type="evidence" value="ECO:0007669"/>
    <property type="project" value="TreeGrafter"/>
</dbReference>
<evidence type="ECO:0000256" key="4">
    <source>
        <dbReference type="ARBA" id="ARBA00022475"/>
    </source>
</evidence>
<feature type="compositionally biased region" description="Basic and acidic residues" evidence="16">
    <location>
        <begin position="1656"/>
        <end position="1671"/>
    </location>
</feature>
<keyword evidence="10" id="KW-0130">Cell adhesion</keyword>
<evidence type="ECO:0000256" key="6">
    <source>
        <dbReference type="ARBA" id="ARBA00022525"/>
    </source>
</evidence>
<comment type="subcellular location">
    <subcellularLocation>
        <location evidence="2">Cell membrane</location>
        <topology evidence="2">Lipid-anchor</topology>
        <topology evidence="2">GPI-anchor</topology>
    </subcellularLocation>
    <subcellularLocation>
        <location evidence="1">Secreted</location>
        <location evidence="1">Cell wall</location>
    </subcellularLocation>
</comment>
<sequence length="1801" mass="197855">MLRLSITYSIFTLINVINAKVLSGIFTRFVSLTQSSYNSYSFDGPMSTTWIAALGWEINGTKAKPGDTFTLEMPCVYKIFINEESIDLIGNDISLATCEVHSGEHISTNSYLNCVMNDSLDERTNIDGILRLPIMFNVGGSGQDTDLDAASSCFNTDSNIIAFNNGDTSISIQRSFSVRAIFDTVPINFVRVGKTISELEVLIVAPNCPQGYTNGRLAIAASDRDVIIKCSTITSGFASKLNKWNLPENLVQLYHGSLCTSRQFSISYTNIPEGYRPFLSVTLSNAVSSSFNLRYTIQNTCEKDTFNDQSRSVSWRKLNYGSIDSYGGIMIPVTRTRTGTASTRLVTTRPFDPSTHRTKTIEIIVPIPTRTRTSSYLGITTSISTINAYIGATATVIVNNPYHVTTTLTTYWTGSTTSTTTSIAQTDSIDEVYVLVPVPNPTITRTEFWTGSYFRTTTVTNRPRQTDIVQVEVPQNPTTTITTLGNVQSRSTSIQTNGPSNTDTVVVIVPPNPTVTTSSFWSEDYASVVTYTNDVLGTDFVVAYFPVNPTSLLNQFWTEDYISTETQTNDPEGTDYLVVYYPPNPTTTTSEFWTGDYVNTVTLQNEPQETDTVIVQYPANPTETTTEFWSEDYRTTLTQMNDPSGTDNVIVYAPANPAVTTAEFWPNSVTSSVTETNGPDNTDTIVVYVPHNPTTTRTEFWTGDYATRVTHTYGPDTTDEVVAYYPFNQVITRTEFWTEDFTSTITDDNGAEETDNVDIYVPPDPTSISSTIWLVSDTIISIETDDSDNSSMVSIESSTEVQSITEVLHIIEFGNVNYNAIPGQNNFSTTYFETWSKSTDFPSSTTRTTMHSGHVTTSQQSDFGNSKAIYSSSDQHPFSSNEMSVSTSSVEDVSFSDVFNASVTSETHIVQTSELPLMDIGSSTSIKYFYYMYSVENSHPQSHLEESLLPYESISDQRWTRMPTPSTSELHPQVSSTELPSQLISDISYVSYNLQNFVGSNISLSSADNYFSVSLPTTHTKGSASSYFTEAETFIAMQMSSLIAEPSSLSVLDSGISSTNPVSASIALFETSSSVVPSILLSSISDYSYESLSTSTNEFIILEGNFLFMEYSNSWKVTKESTVENLGTIPVRSGSESISSSILYQNVLFVTDRPHIGTSFGYETNVRESSSSYVPTIVESDSFDMKPTSLMTVSENVAIHQVGLFVDCPSSLDEINTNSVCTHDFPSSILESMDSNNIKYTSVNGELMTSTIFATSSLLGQSTTVHESVVTSLEPVPTFMIEHYLTSLDAEFVSLSSETDHFENNSEQFLTSSESMLSSFDVSDGFTFLETSLERQLTYSHKDIQIPDAGVSSIDEEFSYSESFPISYNYHLTLNSNSVSASNIFSEVVESVTSLDSDEEIIPGFTSVITSSSKDDPTTNIPAISSIDTNDMNVNSNLFYHHSSMAITEEFESTSLQSSATDLLVDTIEVVDSNSNIYHPVYSLAVNVRPVYWNESTTISKSIISTTQFEKAVSSQSPEFSISPLMESLSIDNSPNQVSISTLSSSYSVFSTVVHFTDDIDSLLSTGTNEIIDVGDYDGKTSSSINSKVTIGSFASDALLSSIVVENGYTQGASSSLNDISIADSQSIEKETATIQDRLYSVTMIESVDISTKSVDRKSEISKNEASHESWDSLSEDNDGTKIENYPSDDKNLITLSESLISSGDISSISSTIMSDKNNLAMVTSIVSDIPGIIDFSKDDHKNITKSISSLDSIFQYTTLTQQFVSAFTPNISFIAKGGSSTLFYLPNWLFINLFLLVILL</sequence>
<evidence type="ECO:0000256" key="2">
    <source>
        <dbReference type="ARBA" id="ARBA00004609"/>
    </source>
</evidence>
<gene>
    <name evidence="19" type="primary">ALS2229</name>
</gene>
<dbReference type="GO" id="GO:0043709">
    <property type="term" value="P:cell adhesion involved in single-species biofilm formation"/>
    <property type="evidence" value="ECO:0007669"/>
    <property type="project" value="TreeGrafter"/>
</dbReference>
<dbReference type="GO" id="GO:0098609">
    <property type="term" value="P:cell-cell adhesion"/>
    <property type="evidence" value="ECO:0007669"/>
    <property type="project" value="TreeGrafter"/>
</dbReference>
<evidence type="ECO:0000256" key="5">
    <source>
        <dbReference type="ARBA" id="ARBA00022512"/>
    </source>
</evidence>
<keyword evidence="5" id="KW-0134">Cell wall</keyword>